<dbReference type="InterPro" id="IPR029062">
    <property type="entry name" value="Class_I_gatase-like"/>
</dbReference>
<dbReference type="Gene3D" id="3.40.50.12140">
    <property type="entry name" value="Domain of unknown function DUF4159"/>
    <property type="match status" value="1"/>
</dbReference>
<name>A0A1D8UUM6_9PROT</name>
<dbReference type="InterPro" id="IPR011933">
    <property type="entry name" value="Double_TM_dom"/>
</dbReference>
<dbReference type="EMBL" id="CP014674">
    <property type="protein sequence ID" value="AOX17352.1"/>
    <property type="molecule type" value="Genomic_DNA"/>
</dbReference>
<reference evidence="1 2" key="1">
    <citation type="journal article" date="2016" name="Microb. Cell Fact.">
        <title>Dissection of exopolysaccharide biosynthesis in Kozakia baliensis.</title>
        <authorList>
            <person name="Brandt J.U."/>
            <person name="Jakob F."/>
            <person name="Behr J."/>
            <person name="Geissler A.J."/>
            <person name="Vogel R.F."/>
        </authorList>
    </citation>
    <scope>NUCLEOTIDE SEQUENCE [LARGE SCALE GENOMIC DNA]</scope>
    <source>
        <strain evidence="1 2">DSM 14400</strain>
    </source>
</reference>
<gene>
    <name evidence="1" type="ORF">A0U89_09645</name>
</gene>
<dbReference type="Proteomes" id="UP000179145">
    <property type="component" value="Chromosome"/>
</dbReference>
<accession>A0A1D8UUM6</accession>
<dbReference type="InterPro" id="IPR025297">
    <property type="entry name" value="DUF4159"/>
</dbReference>
<dbReference type="SUPFAM" id="SSF52317">
    <property type="entry name" value="Class I glutamine amidotransferase-like"/>
    <property type="match status" value="1"/>
</dbReference>
<dbReference type="KEGG" id="kba:A0U89_09645"/>
<dbReference type="AlphaFoldDB" id="A0A1D8UUM6"/>
<dbReference type="Pfam" id="PF13709">
    <property type="entry name" value="DUF4159"/>
    <property type="match status" value="1"/>
</dbReference>
<sequence>MMLLTPLALIGLLALPAIWWLIKATPPPPRQRSFPSLMLLRRLQPRHQDTARSPLWLLLLRLAAVALLVLGLAQPVWLSRTSAGAVGLDDLLLVLDDGWSAVPHWPERLRAARALGDRTLQNGHRVVLLRSAQGADGAIPDAFSTSDGARFDSMIETLHPQPWPVDRRGLIAHLPAMNGHVAVLSDGVASANDPALRDALSKIGPVSDLRWPGCDVAALGASATPEGGLHARITALPCTERHFQVRARNEQGGTLGVYPIDLPSGRSQVEAAVPLPQILRNRTERLTLDLGDAPVPGPGAIRLLDEGDRRRPVGLLSVNGDDTPLVGASFFLARALGPLAELHRGSAAQLVASPLSVMIATDGTLTNEGVRRRVADWVRHGGELIRFAGPALAPNGDAPPDTAISDPLLPVPLMGGVRQLGGPMSWGTPQKLASFPDDSPFAGLDTPSEVTVSRQVLAKPSQDLNDHVWARLKDGTPLVTAAPLGQGEVVLFHVTSASDWSNLPLSGLFPDMLQRLIQRSAGLRTGAPPSVLAPEATLDADGLLGPPPSGARPLASADFPHTLPSAMHPPGLYGPRAQRRALNLGDALPALTPEPLLGAELSPDGARPERLLAPILLAAALLLLLIDLLFSLRLRGLLGRLAMIALLILPLGAHAQTDEPTAAPPPPPGVPGAALETRLAYVITGHDDVDTASREGLLGLSHYASDRSSAQLGQPDGVRPGQDDLAFYPLLYWPITEDVQPDAKRTAALNAFIAHGGMILFDTQGAGSDLDSEGARGAQEALRRATDGLSVPPLMKLDDHHVLAHSFYLLHDFPGRVQGQPVWVARSGDDSNDDVSPVIIGAGDWARAWATDSQGNNPYAVIPGGDEQRIQAYRFGVNVVLYALTGNYKADQMRVPALLKRLGQ</sequence>
<dbReference type="STRING" id="153496.A0U89_09645"/>
<keyword evidence="2" id="KW-1185">Reference proteome</keyword>
<evidence type="ECO:0000313" key="2">
    <source>
        <dbReference type="Proteomes" id="UP000179145"/>
    </source>
</evidence>
<proteinExistence type="predicted"/>
<evidence type="ECO:0000313" key="1">
    <source>
        <dbReference type="EMBL" id="AOX17352.1"/>
    </source>
</evidence>
<dbReference type="PANTHER" id="PTHR37464:SF1">
    <property type="entry name" value="BLL2463 PROTEIN"/>
    <property type="match status" value="1"/>
</dbReference>
<dbReference type="NCBIfam" id="TIGR02226">
    <property type="entry name" value="two_anch"/>
    <property type="match status" value="1"/>
</dbReference>
<dbReference type="RefSeq" id="WP_070402980.1">
    <property type="nucleotide sequence ID" value="NZ_BJVW01000001.1"/>
</dbReference>
<organism evidence="1 2">
    <name type="scientific">Kozakia baliensis</name>
    <dbReference type="NCBI Taxonomy" id="153496"/>
    <lineage>
        <taxon>Bacteria</taxon>
        <taxon>Pseudomonadati</taxon>
        <taxon>Pseudomonadota</taxon>
        <taxon>Alphaproteobacteria</taxon>
        <taxon>Acetobacterales</taxon>
        <taxon>Acetobacteraceae</taxon>
        <taxon>Kozakia</taxon>
    </lineage>
</organism>
<dbReference type="Pfam" id="PF07584">
    <property type="entry name" value="BatA"/>
    <property type="match status" value="1"/>
</dbReference>
<dbReference type="eggNOG" id="ENOG502Z7KE">
    <property type="taxonomic scope" value="Bacteria"/>
</dbReference>
<dbReference type="OrthoDB" id="9773014at2"/>
<dbReference type="Gene3D" id="3.40.50.880">
    <property type="match status" value="1"/>
</dbReference>
<protein>
    <submittedName>
        <fullName evidence="1">Uncharacterized protein</fullName>
    </submittedName>
</protein>
<dbReference type="PANTHER" id="PTHR37464">
    <property type="entry name" value="BLL2463 PROTEIN"/>
    <property type="match status" value="1"/>
</dbReference>
<dbReference type="InterPro" id="IPR024163">
    <property type="entry name" value="Aerotolerance_reg_N"/>
</dbReference>